<dbReference type="Proteomes" id="UP001500034">
    <property type="component" value="Unassembled WGS sequence"/>
</dbReference>
<dbReference type="Pfam" id="PF00480">
    <property type="entry name" value="ROK"/>
    <property type="match status" value="2"/>
</dbReference>
<dbReference type="EMBL" id="BAABCQ010000034">
    <property type="protein sequence ID" value="GAA3971729.1"/>
    <property type="molecule type" value="Genomic_DNA"/>
</dbReference>
<proteinExistence type="inferred from homology"/>
<comment type="similarity">
    <text evidence="1">Belongs to the ROK (NagC/XylR) family.</text>
</comment>
<dbReference type="InterPro" id="IPR036390">
    <property type="entry name" value="WH_DNA-bd_sf"/>
</dbReference>
<evidence type="ECO:0000313" key="4">
    <source>
        <dbReference type="Proteomes" id="UP001500034"/>
    </source>
</evidence>
<organism evidence="3 4">
    <name type="scientific">Streptomyces marokkonensis</name>
    <dbReference type="NCBI Taxonomy" id="324855"/>
    <lineage>
        <taxon>Bacteria</taxon>
        <taxon>Bacillati</taxon>
        <taxon>Actinomycetota</taxon>
        <taxon>Actinomycetes</taxon>
        <taxon>Kitasatosporales</taxon>
        <taxon>Streptomycetaceae</taxon>
        <taxon>Streptomyces</taxon>
    </lineage>
</organism>
<feature type="region of interest" description="Disordered" evidence="2">
    <location>
        <begin position="245"/>
        <end position="293"/>
    </location>
</feature>
<protein>
    <recommendedName>
        <fullName evidence="5">Transcriptional regulator</fullName>
    </recommendedName>
</protein>
<sequence>MGPDIGAGAGSVRGGGMRGAVGGANLLALRSHNTALVLDLLRTAGVRGISRLELAERTGLTPQAVSKITARLRDEGLAAEAGRRASTGGKPRTVLRLKPGAGHAVGVHLDRDELRAVLVDLDGAVVVERRSPLDLGAGAEAVVEAVARAARELVAGTLTPPGSDLSAAPTLLGLGVALPGPLDHVRGVLHRVTGFPEWDGFPLRDALAGRLGVPVVVDKDTNAAALGLAVGSAAGSPVGLAVGGKGGERGGAGGRDGDGQGGGEGGGAGGRAGGREGGRAGGEEGDGAGGGAGGREGGCAGGGAGGSFAYLHLGTGLGAGLVFGGAVHRGARTGAGEFGHQVVQLDGPPCTCGARGCIEALCLGAVARGDLAEAARVLGAGAANLVGLLDIDLVLLGGRTVAAAPEAFVHGVGAVLDARARREGGHDGAVPVRIAPGGTRAVAEGAAQLLLAPLFGRGDA</sequence>
<dbReference type="PANTHER" id="PTHR18964:SF173">
    <property type="entry name" value="GLUCOKINASE"/>
    <property type="match status" value="1"/>
</dbReference>
<comment type="caution">
    <text evidence="3">The sequence shown here is derived from an EMBL/GenBank/DDBJ whole genome shotgun (WGS) entry which is preliminary data.</text>
</comment>
<dbReference type="InterPro" id="IPR043129">
    <property type="entry name" value="ATPase_NBD"/>
</dbReference>
<keyword evidence="4" id="KW-1185">Reference proteome</keyword>
<evidence type="ECO:0000313" key="3">
    <source>
        <dbReference type="EMBL" id="GAA3971729.1"/>
    </source>
</evidence>
<dbReference type="InterPro" id="IPR036388">
    <property type="entry name" value="WH-like_DNA-bd_sf"/>
</dbReference>
<reference evidence="4" key="1">
    <citation type="journal article" date="2019" name="Int. J. Syst. Evol. Microbiol.">
        <title>The Global Catalogue of Microorganisms (GCM) 10K type strain sequencing project: providing services to taxonomists for standard genome sequencing and annotation.</title>
        <authorList>
            <consortium name="The Broad Institute Genomics Platform"/>
            <consortium name="The Broad Institute Genome Sequencing Center for Infectious Disease"/>
            <person name="Wu L."/>
            <person name="Ma J."/>
        </authorList>
    </citation>
    <scope>NUCLEOTIDE SEQUENCE [LARGE SCALE GENOMIC DNA]</scope>
    <source>
        <strain evidence="4">JCM 17027</strain>
    </source>
</reference>
<dbReference type="PROSITE" id="PS01125">
    <property type="entry name" value="ROK"/>
    <property type="match status" value="1"/>
</dbReference>
<feature type="compositionally biased region" description="Basic and acidic residues" evidence="2">
    <location>
        <begin position="273"/>
        <end position="282"/>
    </location>
</feature>
<dbReference type="PANTHER" id="PTHR18964">
    <property type="entry name" value="ROK (REPRESSOR, ORF, KINASE) FAMILY"/>
    <property type="match status" value="1"/>
</dbReference>
<evidence type="ECO:0000256" key="1">
    <source>
        <dbReference type="ARBA" id="ARBA00006479"/>
    </source>
</evidence>
<evidence type="ECO:0000256" key="2">
    <source>
        <dbReference type="SAM" id="MobiDB-lite"/>
    </source>
</evidence>
<dbReference type="Gene3D" id="3.30.420.40">
    <property type="match status" value="3"/>
</dbReference>
<evidence type="ECO:0008006" key="5">
    <source>
        <dbReference type="Google" id="ProtNLM"/>
    </source>
</evidence>
<dbReference type="InterPro" id="IPR000600">
    <property type="entry name" value="ROK"/>
</dbReference>
<dbReference type="RefSeq" id="WP_425587818.1">
    <property type="nucleotide sequence ID" value="NZ_BAABCQ010000034.1"/>
</dbReference>
<accession>A0ABP7PV36</accession>
<dbReference type="Gene3D" id="1.10.10.10">
    <property type="entry name" value="Winged helix-like DNA-binding domain superfamily/Winged helix DNA-binding domain"/>
    <property type="match status" value="1"/>
</dbReference>
<feature type="compositionally biased region" description="Gly residues" evidence="2">
    <location>
        <begin position="245"/>
        <end position="272"/>
    </location>
</feature>
<dbReference type="SUPFAM" id="SSF53067">
    <property type="entry name" value="Actin-like ATPase domain"/>
    <property type="match status" value="2"/>
</dbReference>
<gene>
    <name evidence="3" type="ORF">GCM10022384_23270</name>
</gene>
<dbReference type="SUPFAM" id="SSF46785">
    <property type="entry name" value="Winged helix' DNA-binding domain"/>
    <property type="match status" value="1"/>
</dbReference>
<dbReference type="InterPro" id="IPR049874">
    <property type="entry name" value="ROK_cs"/>
</dbReference>
<dbReference type="Pfam" id="PF13412">
    <property type="entry name" value="HTH_24"/>
    <property type="match status" value="1"/>
</dbReference>
<name>A0ABP7PV36_9ACTN</name>